<feature type="domain" description="C2H2-type" evidence="8">
    <location>
        <begin position="10"/>
        <end position="37"/>
    </location>
</feature>
<keyword evidence="3" id="KW-0677">Repeat</keyword>
<evidence type="ECO:0000256" key="1">
    <source>
        <dbReference type="ARBA" id="ARBA00004123"/>
    </source>
</evidence>
<accession>A0A9P6VGF4</accession>
<comment type="caution">
    <text evidence="9">The sequence shown here is derived from an EMBL/GenBank/DDBJ whole genome shotgun (WGS) entry which is preliminary data.</text>
</comment>
<keyword evidence="2" id="KW-0479">Metal-binding</keyword>
<dbReference type="GO" id="GO:0000981">
    <property type="term" value="F:DNA-binding transcription factor activity, RNA polymerase II-specific"/>
    <property type="evidence" value="ECO:0007669"/>
    <property type="project" value="InterPro"/>
</dbReference>
<evidence type="ECO:0000256" key="7">
    <source>
        <dbReference type="PROSITE-ProRule" id="PRU00042"/>
    </source>
</evidence>
<dbReference type="PANTHER" id="PTHR40626:SF14">
    <property type="entry name" value="C2H2 TYPE ZINC FINGER DOMAIN PROTEIN (AFU_ORTHOLOGUE AFUA_1G02360)"/>
    <property type="match status" value="1"/>
</dbReference>
<dbReference type="EMBL" id="VNKQ01000013">
    <property type="protein sequence ID" value="KAG0647328.1"/>
    <property type="molecule type" value="Genomic_DNA"/>
</dbReference>
<comment type="subcellular location">
    <subcellularLocation>
        <location evidence="1">Nucleus</location>
    </subcellularLocation>
</comment>
<dbReference type="Gene3D" id="3.30.160.60">
    <property type="entry name" value="Classic Zinc Finger"/>
    <property type="match status" value="1"/>
</dbReference>
<evidence type="ECO:0000259" key="8">
    <source>
        <dbReference type="PROSITE" id="PS50157"/>
    </source>
</evidence>
<dbReference type="GO" id="GO:0000785">
    <property type="term" value="C:chromatin"/>
    <property type="evidence" value="ECO:0007669"/>
    <property type="project" value="TreeGrafter"/>
</dbReference>
<evidence type="ECO:0000313" key="9">
    <source>
        <dbReference type="EMBL" id="KAG0647328.1"/>
    </source>
</evidence>
<evidence type="ECO:0000256" key="5">
    <source>
        <dbReference type="ARBA" id="ARBA00022833"/>
    </source>
</evidence>
<dbReference type="AlphaFoldDB" id="A0A9P6VGF4"/>
<dbReference type="InterPro" id="IPR036236">
    <property type="entry name" value="Znf_C2H2_sf"/>
</dbReference>
<evidence type="ECO:0000256" key="3">
    <source>
        <dbReference type="ARBA" id="ARBA00022737"/>
    </source>
</evidence>
<dbReference type="PANTHER" id="PTHR40626">
    <property type="entry name" value="MIP31509P"/>
    <property type="match status" value="1"/>
</dbReference>
<dbReference type="InterPro" id="IPR013087">
    <property type="entry name" value="Znf_C2H2_type"/>
</dbReference>
<organism evidence="9 10">
    <name type="scientific">Hyphodiscus hymeniophilus</name>
    <dbReference type="NCBI Taxonomy" id="353542"/>
    <lineage>
        <taxon>Eukaryota</taxon>
        <taxon>Fungi</taxon>
        <taxon>Dikarya</taxon>
        <taxon>Ascomycota</taxon>
        <taxon>Pezizomycotina</taxon>
        <taxon>Leotiomycetes</taxon>
        <taxon>Helotiales</taxon>
        <taxon>Hyphodiscaceae</taxon>
        <taxon>Hyphodiscus</taxon>
    </lineage>
</organism>
<sequence>MPKDLKQKPFTCLTCSKSFGRKDVLSRHEKLHGPRPSSEMVERAASPHHRPVVPPAVVVEAADGVHDLMNQESAVGAFDGAPLQQTPVPITRPTPENVIPRSQPWMESGDMLEILMSDFTSSWPTSMPLPVMPVHSFLPASNPSVPDQPVIIDHLSGPPDTAGPGHQAMDQMSRLIAELSASLTAEIQSKGITSAFLDTCVHVFFDRFIPSFPILNKATESSHPLLLNIMALGSLFVGAKDATLKGESLWKLAHTAVATNWSKLMATRGPRDRCKGVQLILTALTGQTYAILSQNEVIRSTAQIFHGLGFFWAKQCGMYEQADALSTPPLDAGEAEKLEAWKIWMAREVQNRAVLGHYILDGHIAQFSGNSSCARHVTNPLYLPASDSAFMAKNADDWIREMGKLNFASRSFREIFVSLFSPDSLMKDISISSFGMRVILEGLQSLISDVHEASGPAIGTPSKYEISQALLRLYKEQLCSEDTLSVETMELLIRWHSVCLELATPMAKLCRNMCESYFIQQQLHDGTDRVDANFDLNGWTQTRDARRALLHAMAIQDIIERLPIGRSHALHLPTCVFAASTVYSGFSLAGTSNIFYPSQFLWDDVWAFETANATRTMRLQESAIDMYLQGRYRSGIPDTRPKILIYDLNSLQIMLSSLSRWGVSHEMYSIVQGWISAATHDHYNYGTALINSSSGTWPR</sequence>
<dbReference type="GO" id="GO:0000978">
    <property type="term" value="F:RNA polymerase II cis-regulatory region sequence-specific DNA binding"/>
    <property type="evidence" value="ECO:0007669"/>
    <property type="project" value="InterPro"/>
</dbReference>
<keyword evidence="5" id="KW-0862">Zinc</keyword>
<dbReference type="SUPFAM" id="SSF57667">
    <property type="entry name" value="beta-beta-alpha zinc fingers"/>
    <property type="match status" value="1"/>
</dbReference>
<dbReference type="GO" id="GO:0006351">
    <property type="term" value="P:DNA-templated transcription"/>
    <property type="evidence" value="ECO:0007669"/>
    <property type="project" value="InterPro"/>
</dbReference>
<dbReference type="FunFam" id="3.30.160.60:FF:000100">
    <property type="entry name" value="Zinc finger 45-like"/>
    <property type="match status" value="1"/>
</dbReference>
<dbReference type="PROSITE" id="PS00028">
    <property type="entry name" value="ZINC_FINGER_C2H2_1"/>
    <property type="match status" value="1"/>
</dbReference>
<dbReference type="GO" id="GO:0005634">
    <property type="term" value="C:nucleus"/>
    <property type="evidence" value="ECO:0007669"/>
    <property type="project" value="UniProtKB-SubCell"/>
</dbReference>
<evidence type="ECO:0000313" key="10">
    <source>
        <dbReference type="Proteomes" id="UP000785200"/>
    </source>
</evidence>
<name>A0A9P6VGF4_9HELO</name>
<evidence type="ECO:0000256" key="6">
    <source>
        <dbReference type="ARBA" id="ARBA00023242"/>
    </source>
</evidence>
<dbReference type="PROSITE" id="PS50157">
    <property type="entry name" value="ZINC_FINGER_C2H2_2"/>
    <property type="match status" value="1"/>
</dbReference>
<keyword evidence="10" id="KW-1185">Reference proteome</keyword>
<evidence type="ECO:0000256" key="4">
    <source>
        <dbReference type="ARBA" id="ARBA00022771"/>
    </source>
</evidence>
<dbReference type="InterPro" id="IPR051059">
    <property type="entry name" value="VerF-like"/>
</dbReference>
<gene>
    <name evidence="9" type="ORF">D0Z07_7335</name>
</gene>
<keyword evidence="4 7" id="KW-0863">Zinc-finger</keyword>
<proteinExistence type="predicted"/>
<dbReference type="Proteomes" id="UP000785200">
    <property type="component" value="Unassembled WGS sequence"/>
</dbReference>
<dbReference type="GO" id="GO:0008270">
    <property type="term" value="F:zinc ion binding"/>
    <property type="evidence" value="ECO:0007669"/>
    <property type="project" value="UniProtKB-KW"/>
</dbReference>
<dbReference type="OrthoDB" id="3945418at2759"/>
<protein>
    <recommendedName>
        <fullName evidence="8">C2H2-type domain-containing protein</fullName>
    </recommendedName>
</protein>
<keyword evidence="6" id="KW-0539">Nucleus</keyword>
<evidence type="ECO:0000256" key="2">
    <source>
        <dbReference type="ARBA" id="ARBA00022723"/>
    </source>
</evidence>
<reference evidence="9" key="1">
    <citation type="submission" date="2019-07" db="EMBL/GenBank/DDBJ databases">
        <title>Hyphodiscus hymeniophilus genome sequencing and assembly.</title>
        <authorList>
            <person name="Kramer G."/>
            <person name="Nodwell J."/>
        </authorList>
    </citation>
    <scope>NUCLEOTIDE SEQUENCE</scope>
    <source>
        <strain evidence="9">ATCC 34498</strain>
    </source>
</reference>